<accession>A0A3M7F8N6</accession>
<dbReference type="Proteomes" id="UP000268823">
    <property type="component" value="Unassembled WGS sequence"/>
</dbReference>
<comment type="caution">
    <text evidence="2">The sequence shown here is derived from an EMBL/GenBank/DDBJ whole genome shotgun (WGS) entry which is preliminary data.</text>
</comment>
<dbReference type="AlphaFoldDB" id="A0A3M7F8N6"/>
<dbReference type="EMBL" id="QWIR01000135">
    <property type="protein sequence ID" value="RMY85209.1"/>
    <property type="molecule type" value="Genomic_DNA"/>
</dbReference>
<evidence type="ECO:0000313" key="3">
    <source>
        <dbReference type="Proteomes" id="UP000268823"/>
    </source>
</evidence>
<sequence>MAARWDRKAAAGLSRNIKMTSMDPENSEKRKATVWRSEAKAADIGRTSQEDGTPHGQDGRNEGTEQVFVRAFIIRPLTNLVWLLTANYFWTMDGMTVKDDFRRIA</sequence>
<feature type="region of interest" description="Disordered" evidence="1">
    <location>
        <begin position="16"/>
        <end position="62"/>
    </location>
</feature>
<evidence type="ECO:0000256" key="1">
    <source>
        <dbReference type="SAM" id="MobiDB-lite"/>
    </source>
</evidence>
<reference evidence="2 3" key="1">
    <citation type="journal article" date="2018" name="BMC Genomics">
        <title>Genomic evidence for intraspecific hybridization in a clonal and extremely halotolerant yeast.</title>
        <authorList>
            <person name="Gostincar C."/>
            <person name="Stajich J.E."/>
            <person name="Zupancic J."/>
            <person name="Zalar P."/>
            <person name="Gunde-Cimerman N."/>
        </authorList>
    </citation>
    <scope>NUCLEOTIDE SEQUENCE [LARGE SCALE GENOMIC DNA]</scope>
    <source>
        <strain evidence="2 3">EXF-2788</strain>
    </source>
</reference>
<name>A0A3M7F8N6_HORWE</name>
<protein>
    <submittedName>
        <fullName evidence="2">Uncharacterized protein</fullName>
    </submittedName>
</protein>
<evidence type="ECO:0000313" key="2">
    <source>
        <dbReference type="EMBL" id="RMY85209.1"/>
    </source>
</evidence>
<proteinExistence type="predicted"/>
<feature type="compositionally biased region" description="Basic and acidic residues" evidence="1">
    <location>
        <begin position="26"/>
        <end position="62"/>
    </location>
</feature>
<gene>
    <name evidence="2" type="ORF">D0861_06558</name>
</gene>
<organism evidence="2 3">
    <name type="scientific">Hortaea werneckii</name>
    <name type="common">Black yeast</name>
    <name type="synonym">Cladosporium werneckii</name>
    <dbReference type="NCBI Taxonomy" id="91943"/>
    <lineage>
        <taxon>Eukaryota</taxon>
        <taxon>Fungi</taxon>
        <taxon>Dikarya</taxon>
        <taxon>Ascomycota</taxon>
        <taxon>Pezizomycotina</taxon>
        <taxon>Dothideomycetes</taxon>
        <taxon>Dothideomycetidae</taxon>
        <taxon>Mycosphaerellales</taxon>
        <taxon>Teratosphaeriaceae</taxon>
        <taxon>Hortaea</taxon>
    </lineage>
</organism>